<dbReference type="OrthoDB" id="8769861at2"/>
<dbReference type="KEGG" id="upi:EJG51_010720"/>
<keyword evidence="2" id="KW-1185">Reference proteome</keyword>
<reference evidence="1 2" key="1">
    <citation type="journal article" date="2019" name="Int. J. Syst. Evol. Microbiol.">
        <title>Undibacterium piscinae sp. nov., isolated from Korean shiner intestine.</title>
        <authorList>
            <person name="Lee S.Y."/>
            <person name="Kang W."/>
            <person name="Kim P.S."/>
            <person name="Kim H.S."/>
            <person name="Sung H."/>
            <person name="Shin N.R."/>
            <person name="Whon T.W."/>
            <person name="Yun J.H."/>
            <person name="Lee J.Y."/>
            <person name="Lee J.Y."/>
            <person name="Jung M.J."/>
            <person name="Jeong Y.S."/>
            <person name="Tak E.J."/>
            <person name="Han J.E."/>
            <person name="Hyun D.W."/>
            <person name="Kang M.S."/>
            <person name="Lee K.E."/>
            <person name="Lee B.H."/>
            <person name="Bae J.W."/>
        </authorList>
    </citation>
    <scope>NUCLEOTIDE SEQUENCE [LARGE SCALE GENOMIC DNA]</scope>
    <source>
        <strain evidence="1 2">S11R28</strain>
    </source>
</reference>
<evidence type="ECO:0000313" key="1">
    <source>
        <dbReference type="EMBL" id="QJQ06249.1"/>
    </source>
</evidence>
<accession>A0A6M4A888</accession>
<evidence type="ECO:0000313" key="2">
    <source>
        <dbReference type="Proteomes" id="UP000274350"/>
    </source>
</evidence>
<dbReference type="Proteomes" id="UP000274350">
    <property type="component" value="Chromosome"/>
</dbReference>
<gene>
    <name evidence="1" type="ORF">EJG51_010720</name>
</gene>
<proteinExistence type="predicted"/>
<sequence length="268" mass="29643">MSEFILTAGTVVKFGTISTALYPILRNGIAPNTPREGFQEGRETLPSNGIYVGELMAYFSACGAFCNATSTLHAANETVMSRFVQLLQGAHGEKPVMPELEDIAAQAGLPVILEIVLEEDCALQADDQFIPDGNAEKSWKLWRSGTLTRAGGIPASWIRKFYFPRLLDYRDVGNGRNTRLLEQTTDSALMVGGLMQSWHKDTPGDLLLAFKKQYGRINFSQSSAFDETALERFFNLSAMLDPATRLLNQMTIWQDIDALAKKQEIPLG</sequence>
<protein>
    <submittedName>
        <fullName evidence="1">Uncharacterized protein</fullName>
    </submittedName>
</protein>
<name>A0A6M4A888_9BURK</name>
<dbReference type="AlphaFoldDB" id="A0A6M4A888"/>
<dbReference type="EMBL" id="CP051152">
    <property type="protein sequence ID" value="QJQ06249.1"/>
    <property type="molecule type" value="Genomic_DNA"/>
</dbReference>
<organism evidence="1 2">
    <name type="scientific">Undibacterium piscinae</name>
    <dbReference type="NCBI Taxonomy" id="2495591"/>
    <lineage>
        <taxon>Bacteria</taxon>
        <taxon>Pseudomonadati</taxon>
        <taxon>Pseudomonadota</taxon>
        <taxon>Betaproteobacteria</taxon>
        <taxon>Burkholderiales</taxon>
        <taxon>Oxalobacteraceae</taxon>
        <taxon>Undibacterium</taxon>
    </lineage>
</organism>